<evidence type="ECO:0000313" key="1">
    <source>
        <dbReference type="EMBL" id="WXA96770.1"/>
    </source>
</evidence>
<keyword evidence="2" id="KW-1185">Reference proteome</keyword>
<sequence length="159" mass="16935">MAKLRHSYRPKGSVTADARALAARQRQTRVVELRIQGKTYDEIAKELGYASHTGAINAFASALAAVPAEDVAHLRHIEGDRLDAIVKAHLPKAMAGDVDSAYVCIEISKQRSRLFGLDTPKVAPVANPDGGPSASSSQDAILDRLARLAAVARATVVLE</sequence>
<reference evidence="1 2" key="1">
    <citation type="submission" date="2021-12" db="EMBL/GenBank/DDBJ databases">
        <title>Discovery of the Pendulisporaceae a myxobacterial family with distinct sporulation behavior and unique specialized metabolism.</title>
        <authorList>
            <person name="Garcia R."/>
            <person name="Popoff A."/>
            <person name="Bader C.D."/>
            <person name="Loehr J."/>
            <person name="Walesch S."/>
            <person name="Walt C."/>
            <person name="Boldt J."/>
            <person name="Bunk B."/>
            <person name="Haeckl F.J.F.P.J."/>
            <person name="Gunesch A.P."/>
            <person name="Birkelbach J."/>
            <person name="Nuebel U."/>
            <person name="Pietschmann T."/>
            <person name="Bach T."/>
            <person name="Mueller R."/>
        </authorList>
    </citation>
    <scope>NUCLEOTIDE SEQUENCE [LARGE SCALE GENOMIC DNA]</scope>
    <source>
        <strain evidence="1 2">MSr12523</strain>
    </source>
</reference>
<name>A0ABZ2KI83_9BACT</name>
<dbReference type="EMBL" id="CP089982">
    <property type="protein sequence ID" value="WXA96770.1"/>
    <property type="molecule type" value="Genomic_DNA"/>
</dbReference>
<organism evidence="1 2">
    <name type="scientific">Pendulispora brunnea</name>
    <dbReference type="NCBI Taxonomy" id="2905690"/>
    <lineage>
        <taxon>Bacteria</taxon>
        <taxon>Pseudomonadati</taxon>
        <taxon>Myxococcota</taxon>
        <taxon>Myxococcia</taxon>
        <taxon>Myxococcales</taxon>
        <taxon>Sorangiineae</taxon>
        <taxon>Pendulisporaceae</taxon>
        <taxon>Pendulispora</taxon>
    </lineage>
</organism>
<proteinExistence type="predicted"/>
<evidence type="ECO:0008006" key="3">
    <source>
        <dbReference type="Google" id="ProtNLM"/>
    </source>
</evidence>
<gene>
    <name evidence="1" type="ORF">LZC95_07965</name>
</gene>
<dbReference type="RefSeq" id="WP_394847386.1">
    <property type="nucleotide sequence ID" value="NZ_CP089982.1"/>
</dbReference>
<protein>
    <recommendedName>
        <fullName evidence="3">RNA polymerase sigma factor 70 region 4 type 2 domain-containing protein</fullName>
    </recommendedName>
</protein>
<dbReference type="Proteomes" id="UP001379533">
    <property type="component" value="Chromosome"/>
</dbReference>
<evidence type="ECO:0000313" key="2">
    <source>
        <dbReference type="Proteomes" id="UP001379533"/>
    </source>
</evidence>
<accession>A0ABZ2KI83</accession>